<keyword evidence="1" id="KW-0732">Signal</keyword>
<accession>A0A0C1NHE9</accession>
<dbReference type="EMBL" id="JHEG02000037">
    <property type="protein sequence ID" value="KIE12281.1"/>
    <property type="molecule type" value="Genomic_DNA"/>
</dbReference>
<evidence type="ECO:0000256" key="2">
    <source>
        <dbReference type="SAM" id="MobiDB-lite"/>
    </source>
</evidence>
<dbReference type="Pfam" id="PF13517">
    <property type="entry name" value="FG-GAP_3"/>
    <property type="match status" value="2"/>
</dbReference>
<dbReference type="InterPro" id="IPR013517">
    <property type="entry name" value="FG-GAP"/>
</dbReference>
<dbReference type="STRING" id="1479485.DA73_0212015"/>
<name>A0A0C1NHE9_9CYAN</name>
<organism evidence="4">
    <name type="scientific">Tolypothrix bouteillei VB521301</name>
    <dbReference type="NCBI Taxonomy" id="1479485"/>
    <lineage>
        <taxon>Bacteria</taxon>
        <taxon>Bacillati</taxon>
        <taxon>Cyanobacteriota</taxon>
        <taxon>Cyanophyceae</taxon>
        <taxon>Nostocales</taxon>
        <taxon>Tolypothrichaceae</taxon>
        <taxon>Tolypothrix</taxon>
    </lineage>
</organism>
<evidence type="ECO:0000256" key="1">
    <source>
        <dbReference type="ARBA" id="ARBA00022729"/>
    </source>
</evidence>
<sequence>MTESLNTTIKTNTSNTSPLNDSQNNSYVSVDSSLNQSYYGSSQSSLESDLTTDNNVSATSNTNPLLNSAAIFADFNGDGKNDKLWYNSQTGETSLWLMDGSNVLAEASLKTLTPGSTLNIADFNADNKTDLLIHNTQTGESSIWIMDGTTIVSEAALTSLSGEWSPTLVDFNADSKTDIFWRNSQTGENQAWLMDGTTITSEAALDSFDSNWTAKAGFFNGDTNTDILWRNNATGENIIWFMNGTTASASAAPTLGTEWEIASLGDVNFSIQTFETDVVWRNSATGENKIWLFDDGNVVSDTALPTLTGSGWKSSIGDFDGNGSTDLFWYNEETGENKVWIMDGATVVSDVSLQSQSPGGAWQASISDVNGDGKTDIFWRNYQTGENKLWTMDGTTYSESPVAARSPEWYTA</sequence>
<dbReference type="Gene3D" id="2.130.10.130">
    <property type="entry name" value="Integrin alpha, N-terminal"/>
    <property type="match status" value="1"/>
</dbReference>
<feature type="region of interest" description="Disordered" evidence="2">
    <location>
        <begin position="1"/>
        <end position="27"/>
    </location>
</feature>
<dbReference type="GO" id="GO:0007229">
    <property type="term" value="P:integrin-mediated signaling pathway"/>
    <property type="evidence" value="ECO:0007669"/>
    <property type="project" value="UniProtKB-KW"/>
</dbReference>
<dbReference type="EMBL" id="JHEG04000001">
    <property type="protein sequence ID" value="KAF3890400.1"/>
    <property type="molecule type" value="Genomic_DNA"/>
</dbReference>
<comment type="caution">
    <text evidence="4">The sequence shown here is derived from an EMBL/GenBank/DDBJ whole genome shotgun (WGS) entry which is preliminary data.</text>
</comment>
<dbReference type="SUPFAM" id="SSF69318">
    <property type="entry name" value="Integrin alpha N-terminal domain"/>
    <property type="match status" value="2"/>
</dbReference>
<reference evidence="4" key="1">
    <citation type="journal article" date="2015" name="Genome Announc.">
        <title>Draft Genome Sequence of Tolypothrix boutellei Strain VB521301.</title>
        <authorList>
            <person name="Chandrababunaidu M.M."/>
            <person name="Singh D."/>
            <person name="Sen D."/>
            <person name="Bhan S."/>
            <person name="Das S."/>
            <person name="Gupta A."/>
            <person name="Adhikary S.P."/>
            <person name="Tripathy S."/>
        </authorList>
    </citation>
    <scope>NUCLEOTIDE SEQUENCE</scope>
    <source>
        <strain evidence="4">VB521301</strain>
    </source>
</reference>
<evidence type="ECO:0000313" key="5">
    <source>
        <dbReference type="Proteomes" id="UP000029738"/>
    </source>
</evidence>
<dbReference type="Gene3D" id="2.40.128.340">
    <property type="match status" value="1"/>
</dbReference>
<proteinExistence type="predicted"/>
<dbReference type="OrthoDB" id="502520at2"/>
<reference evidence="3" key="2">
    <citation type="submission" date="2019-11" db="EMBL/GenBank/DDBJ databases">
        <title>Improved Assembly of Tolypothrix boutellei genome.</title>
        <authorList>
            <person name="Sarangi A.N."/>
            <person name="Mukherjee M."/>
            <person name="Ghosh S."/>
            <person name="Singh D."/>
            <person name="Das A."/>
            <person name="Kant S."/>
            <person name="Prusty A."/>
            <person name="Tripathy S."/>
        </authorList>
    </citation>
    <scope>NUCLEOTIDE SEQUENCE</scope>
    <source>
        <strain evidence="3">VB521301</strain>
    </source>
</reference>
<dbReference type="PANTHER" id="PTHR46580">
    <property type="entry name" value="SENSOR KINASE-RELATED"/>
    <property type="match status" value="1"/>
</dbReference>
<dbReference type="InterPro" id="IPR028994">
    <property type="entry name" value="Integrin_alpha_N"/>
</dbReference>
<keyword evidence="4" id="KW-0401">Integrin</keyword>
<dbReference type="AlphaFoldDB" id="A0A0C1NHE9"/>
<gene>
    <name evidence="4" type="ORF">DA73_0212015</name>
    <name evidence="3" type="ORF">DA73_0400036850</name>
</gene>
<dbReference type="Proteomes" id="UP000029738">
    <property type="component" value="Unassembled WGS sequence"/>
</dbReference>
<feature type="compositionally biased region" description="Polar residues" evidence="2">
    <location>
        <begin position="18"/>
        <end position="27"/>
    </location>
</feature>
<evidence type="ECO:0000313" key="3">
    <source>
        <dbReference type="EMBL" id="KAF3890400.1"/>
    </source>
</evidence>
<keyword evidence="5" id="KW-1185">Reference proteome</keyword>
<feature type="compositionally biased region" description="Low complexity" evidence="2">
    <location>
        <begin position="1"/>
        <end position="17"/>
    </location>
</feature>
<protein>
    <submittedName>
        <fullName evidence="4">Integrin</fullName>
    </submittedName>
    <submittedName>
        <fullName evidence="3">VCBS repeat-containing protein</fullName>
    </submittedName>
</protein>
<dbReference type="RefSeq" id="WP_038077539.1">
    <property type="nucleotide sequence ID" value="NZ_JHEG04000001.1"/>
</dbReference>
<dbReference type="PANTHER" id="PTHR46580:SF2">
    <property type="entry name" value="MAM DOMAIN-CONTAINING PROTEIN"/>
    <property type="match status" value="1"/>
</dbReference>
<evidence type="ECO:0000313" key="4">
    <source>
        <dbReference type="EMBL" id="KIE12281.1"/>
    </source>
</evidence>